<dbReference type="GeneID" id="39980813"/>
<dbReference type="VEuPathDB" id="TriTrypDB:TM35_000013520"/>
<evidence type="ECO:0000256" key="1">
    <source>
        <dbReference type="SAM" id="MobiDB-lite"/>
    </source>
</evidence>
<evidence type="ECO:0000313" key="3">
    <source>
        <dbReference type="Proteomes" id="UP000192257"/>
    </source>
</evidence>
<accession>A0A1X0P9G6</accession>
<keyword evidence="3" id="KW-1185">Reference proteome</keyword>
<proteinExistence type="predicted"/>
<organism evidence="2 3">
    <name type="scientific">Trypanosoma theileri</name>
    <dbReference type="NCBI Taxonomy" id="67003"/>
    <lineage>
        <taxon>Eukaryota</taxon>
        <taxon>Discoba</taxon>
        <taxon>Euglenozoa</taxon>
        <taxon>Kinetoplastea</taxon>
        <taxon>Metakinetoplastina</taxon>
        <taxon>Trypanosomatida</taxon>
        <taxon>Trypanosomatidae</taxon>
        <taxon>Trypanosoma</taxon>
    </lineage>
</organism>
<gene>
    <name evidence="2" type="ORF">TM35_000013520</name>
</gene>
<protein>
    <submittedName>
        <fullName evidence="2">Uncharacterized protein</fullName>
    </submittedName>
</protein>
<dbReference type="Proteomes" id="UP000192257">
    <property type="component" value="Unassembled WGS sequence"/>
</dbReference>
<feature type="region of interest" description="Disordered" evidence="1">
    <location>
        <begin position="116"/>
        <end position="165"/>
    </location>
</feature>
<reference evidence="2 3" key="1">
    <citation type="submission" date="2017-03" db="EMBL/GenBank/DDBJ databases">
        <title>An alternative strategy for trypanosome survival in the mammalian bloodstream revealed through genome and transcriptome analysis of the ubiquitous bovine parasite Trypanosoma (Megatrypanum) theileri.</title>
        <authorList>
            <person name="Kelly S."/>
            <person name="Ivens A."/>
            <person name="Mott A."/>
            <person name="O'Neill E."/>
            <person name="Emms D."/>
            <person name="Macleod O."/>
            <person name="Voorheis P."/>
            <person name="Matthews J."/>
            <person name="Matthews K."/>
            <person name="Carrington M."/>
        </authorList>
    </citation>
    <scope>NUCLEOTIDE SEQUENCE [LARGE SCALE GENOMIC DNA]</scope>
    <source>
        <strain evidence="2">Edinburgh</strain>
    </source>
</reference>
<dbReference type="EMBL" id="NBCO01000001">
    <property type="protein sequence ID" value="ORC93475.1"/>
    <property type="molecule type" value="Genomic_DNA"/>
</dbReference>
<evidence type="ECO:0000313" key="2">
    <source>
        <dbReference type="EMBL" id="ORC93475.1"/>
    </source>
</evidence>
<dbReference type="AlphaFoldDB" id="A0A1X0P9G6"/>
<comment type="caution">
    <text evidence="2">The sequence shown here is derived from an EMBL/GenBank/DDBJ whole genome shotgun (WGS) entry which is preliminary data.</text>
</comment>
<sequence>MFVNRLFLKGFAGCAAFCLREMGPLLWPTGVLRFFLFLCGSGNRKGLANMLRTKFSCAEKVGPFRRLLLGFRVVSPLIGKTAWAPEAVQGFTVFCARVFFFFSRAVFHPERTKAPNQLITKGGLPPRPATSQREGLRLTPPPTPNRSRGGWDPSLVQRGSSSLPG</sequence>
<dbReference type="RefSeq" id="XP_028887541.1">
    <property type="nucleotide sequence ID" value="XM_029021033.1"/>
</dbReference>
<name>A0A1X0P9G6_9TRYP</name>